<dbReference type="OrthoDB" id="4062651at2759"/>
<keyword evidence="2" id="KW-0812">Transmembrane</keyword>
<comment type="caution">
    <text evidence="4">The sequence shown here is derived from an EMBL/GenBank/DDBJ whole genome shotgun (WGS) entry which is preliminary data.</text>
</comment>
<keyword evidence="1" id="KW-0175">Coiled coil</keyword>
<dbReference type="Gene3D" id="1.10.510.10">
    <property type="entry name" value="Transferase(Phosphotransferase) domain 1"/>
    <property type="match status" value="1"/>
</dbReference>
<organism evidence="4 5">
    <name type="scientific">Turnera subulata</name>
    <dbReference type="NCBI Taxonomy" id="218843"/>
    <lineage>
        <taxon>Eukaryota</taxon>
        <taxon>Viridiplantae</taxon>
        <taxon>Streptophyta</taxon>
        <taxon>Embryophyta</taxon>
        <taxon>Tracheophyta</taxon>
        <taxon>Spermatophyta</taxon>
        <taxon>Magnoliopsida</taxon>
        <taxon>eudicotyledons</taxon>
        <taxon>Gunneridae</taxon>
        <taxon>Pentapetalae</taxon>
        <taxon>rosids</taxon>
        <taxon>fabids</taxon>
        <taxon>Malpighiales</taxon>
        <taxon>Passifloraceae</taxon>
        <taxon>Turnera</taxon>
    </lineage>
</organism>
<keyword evidence="2" id="KW-0472">Membrane</keyword>
<name>A0A9Q0JG18_9ROSI</name>
<evidence type="ECO:0000256" key="2">
    <source>
        <dbReference type="SAM" id="Phobius"/>
    </source>
</evidence>
<dbReference type="AlphaFoldDB" id="A0A9Q0JG18"/>
<dbReference type="Proteomes" id="UP001141552">
    <property type="component" value="Unassembled WGS sequence"/>
</dbReference>
<sequence length="368" mass="41297">MSLELKSSLRLKLIIGLTSATVLIILFVIVIIFFIYLRRRRRDKKDDEDDIENIEEKLGDEAKEEDLVTFHGGQDLTITDILDAPGEVIGKSNYGTLYKAFLQESNCVRLLRFLRPVCTTRDKDLVDVIQLLGGVRHPCLVPLLGFYAGPRGEKLLVHPFFRRGNLAQFIKDGTAESHKWTLIHSISTGIAKGLDHLHTGLLKPIVHGNLKSKNILLARNSQPCISDFGLHLLLNPTAAQEMLEASAAEGYKAPELIKMKDASEETDIYSFGVILLELLSGKEPVSDNPTPDENFYLPTFMRNAVLDRRISDLYHPDILVSNSSDTEKPVTEECILKFFQLAMACCSPSASLRPTIKEILWKLEEIGR</sequence>
<gene>
    <name evidence="4" type="ORF">Tsubulata_007629</name>
</gene>
<keyword evidence="2" id="KW-1133">Transmembrane helix</keyword>
<dbReference type="GO" id="GO:0005524">
    <property type="term" value="F:ATP binding"/>
    <property type="evidence" value="ECO:0007669"/>
    <property type="project" value="InterPro"/>
</dbReference>
<dbReference type="InterPro" id="IPR001245">
    <property type="entry name" value="Ser-Thr/Tyr_kinase_cat_dom"/>
</dbReference>
<reference evidence="4" key="2">
    <citation type="journal article" date="2023" name="Plants (Basel)">
        <title>Annotation of the Turnera subulata (Passifloraceae) Draft Genome Reveals the S-Locus Evolved after the Divergence of Turneroideae from Passifloroideae in a Stepwise Manner.</title>
        <authorList>
            <person name="Henning P.M."/>
            <person name="Roalson E.H."/>
            <person name="Mir W."/>
            <person name="McCubbin A.G."/>
            <person name="Shore J.S."/>
        </authorList>
    </citation>
    <scope>NUCLEOTIDE SEQUENCE</scope>
    <source>
        <strain evidence="4">F60SS</strain>
    </source>
</reference>
<accession>A0A9Q0JG18</accession>
<feature type="coiled-coil region" evidence="1">
    <location>
        <begin position="37"/>
        <end position="64"/>
    </location>
</feature>
<evidence type="ECO:0000256" key="1">
    <source>
        <dbReference type="SAM" id="Coils"/>
    </source>
</evidence>
<proteinExistence type="predicted"/>
<dbReference type="EMBL" id="JAKUCV010003057">
    <property type="protein sequence ID" value="KAJ4840359.1"/>
    <property type="molecule type" value="Genomic_DNA"/>
</dbReference>
<evidence type="ECO:0000259" key="3">
    <source>
        <dbReference type="PROSITE" id="PS50011"/>
    </source>
</evidence>
<dbReference type="Pfam" id="PF07714">
    <property type="entry name" value="PK_Tyr_Ser-Thr"/>
    <property type="match status" value="1"/>
</dbReference>
<feature type="transmembrane region" description="Helical" evidence="2">
    <location>
        <begin position="13"/>
        <end position="37"/>
    </location>
</feature>
<dbReference type="PANTHER" id="PTHR48008:SF13">
    <property type="entry name" value="PROTEIN KINASE SUPERFAMILY PROTEIN"/>
    <property type="match status" value="1"/>
</dbReference>
<dbReference type="Gene3D" id="3.30.200.20">
    <property type="entry name" value="Phosphorylase Kinase, domain 1"/>
    <property type="match status" value="1"/>
</dbReference>
<dbReference type="PROSITE" id="PS50011">
    <property type="entry name" value="PROTEIN_KINASE_DOM"/>
    <property type="match status" value="1"/>
</dbReference>
<dbReference type="GO" id="GO:0004672">
    <property type="term" value="F:protein kinase activity"/>
    <property type="evidence" value="ECO:0007669"/>
    <property type="project" value="InterPro"/>
</dbReference>
<reference evidence="4" key="1">
    <citation type="submission" date="2022-02" db="EMBL/GenBank/DDBJ databases">
        <authorList>
            <person name="Henning P.M."/>
            <person name="McCubbin A.G."/>
            <person name="Shore J.S."/>
        </authorList>
    </citation>
    <scope>NUCLEOTIDE SEQUENCE</scope>
    <source>
        <strain evidence="4">F60SS</strain>
        <tissue evidence="4">Leaves</tissue>
    </source>
</reference>
<keyword evidence="5" id="KW-1185">Reference proteome</keyword>
<evidence type="ECO:0000313" key="5">
    <source>
        <dbReference type="Proteomes" id="UP001141552"/>
    </source>
</evidence>
<dbReference type="InterPro" id="IPR052451">
    <property type="entry name" value="Ser/Thr_kinase-like"/>
</dbReference>
<dbReference type="PANTHER" id="PTHR48008">
    <property type="entry name" value="LEUCINE-RICH REPEAT RECEPTOR-LIKE PROTEIN KINASE IMK3-RELATED"/>
    <property type="match status" value="1"/>
</dbReference>
<protein>
    <recommendedName>
        <fullName evidence="3">Protein kinase domain-containing protein</fullName>
    </recommendedName>
</protein>
<dbReference type="InterPro" id="IPR000719">
    <property type="entry name" value="Prot_kinase_dom"/>
</dbReference>
<dbReference type="InterPro" id="IPR011009">
    <property type="entry name" value="Kinase-like_dom_sf"/>
</dbReference>
<evidence type="ECO:0000313" key="4">
    <source>
        <dbReference type="EMBL" id="KAJ4840359.1"/>
    </source>
</evidence>
<dbReference type="SUPFAM" id="SSF56112">
    <property type="entry name" value="Protein kinase-like (PK-like)"/>
    <property type="match status" value="1"/>
</dbReference>
<feature type="domain" description="Protein kinase" evidence="3">
    <location>
        <begin position="83"/>
        <end position="366"/>
    </location>
</feature>